<dbReference type="EMBL" id="JBAHYK010000502">
    <property type="protein sequence ID" value="KAL0573467.1"/>
    <property type="molecule type" value="Genomic_DNA"/>
</dbReference>
<feature type="region of interest" description="Disordered" evidence="1">
    <location>
        <begin position="33"/>
        <end position="73"/>
    </location>
</feature>
<reference evidence="2 3" key="1">
    <citation type="submission" date="2024-02" db="EMBL/GenBank/DDBJ databases">
        <title>A draft genome for the cacao thread blight pathogen Marasmius crinis-equi.</title>
        <authorList>
            <person name="Cohen S.P."/>
            <person name="Baruah I.K."/>
            <person name="Amoako-Attah I."/>
            <person name="Bukari Y."/>
            <person name="Meinhardt L.W."/>
            <person name="Bailey B.A."/>
        </authorList>
    </citation>
    <scope>NUCLEOTIDE SEQUENCE [LARGE SCALE GENOMIC DNA]</scope>
    <source>
        <strain evidence="2 3">GH-76</strain>
    </source>
</reference>
<protein>
    <submittedName>
        <fullName evidence="2">Uncharacterized protein</fullName>
    </submittedName>
</protein>
<dbReference type="Proteomes" id="UP001465976">
    <property type="component" value="Unassembled WGS sequence"/>
</dbReference>
<keyword evidence="3" id="KW-1185">Reference proteome</keyword>
<name>A0ABR3FDR9_9AGAR</name>
<evidence type="ECO:0000313" key="3">
    <source>
        <dbReference type="Proteomes" id="UP001465976"/>
    </source>
</evidence>
<dbReference type="Pfam" id="PF18759">
    <property type="entry name" value="Plavaka"/>
    <property type="match status" value="1"/>
</dbReference>
<sequence>MEANIRSLFSNYDVDMDPVAFDGDFAGENYSAFQLGQGDNELDNEMEDDEEYEEPQESDASESTSSGESDDEDTLNALAEDAWEAPQPYLSSGISDSPSLPSVLQTSAIPNITRRLKLEDRLREPPFIVKFSGRAGEPLSDEAMGADADTQYKEQLGNSASPWHPFTSQTDWEVARWAKLRGPGSNAFNEFLKIPGVVDALGLSFKTTEELNRIIDNKLPGRPAFQRAEAIVAEEPFEFYHRDILDCIRALWGDPDLSACLIMCPERHYTDDTCQKRLFHSMHTGQWWWATQKRVEQTHPSATIIPIILSSDKTQLTVFGNKTAYPVYITIGNIPKEIRRKPSRGAYLLLAYLPTSKLSHIPTKAGRRRALANLFHACMKHITSPLHSAGADGIRVVNRVGVPRRGHPILACYVVDYPEQTMVTTAKGNRCPTLCPTAPDELGDDLTDHPFLELAEARA</sequence>
<evidence type="ECO:0000256" key="1">
    <source>
        <dbReference type="SAM" id="MobiDB-lite"/>
    </source>
</evidence>
<feature type="compositionally biased region" description="Acidic residues" evidence="1">
    <location>
        <begin position="40"/>
        <end position="60"/>
    </location>
</feature>
<evidence type="ECO:0000313" key="2">
    <source>
        <dbReference type="EMBL" id="KAL0573467.1"/>
    </source>
</evidence>
<comment type="caution">
    <text evidence="2">The sequence shown here is derived from an EMBL/GenBank/DDBJ whole genome shotgun (WGS) entry which is preliminary data.</text>
</comment>
<gene>
    <name evidence="2" type="ORF">V5O48_008494</name>
</gene>
<accession>A0ABR3FDR9</accession>
<proteinExistence type="predicted"/>
<dbReference type="InterPro" id="IPR041078">
    <property type="entry name" value="Plavaka"/>
</dbReference>
<organism evidence="2 3">
    <name type="scientific">Marasmius crinis-equi</name>
    <dbReference type="NCBI Taxonomy" id="585013"/>
    <lineage>
        <taxon>Eukaryota</taxon>
        <taxon>Fungi</taxon>
        <taxon>Dikarya</taxon>
        <taxon>Basidiomycota</taxon>
        <taxon>Agaricomycotina</taxon>
        <taxon>Agaricomycetes</taxon>
        <taxon>Agaricomycetidae</taxon>
        <taxon>Agaricales</taxon>
        <taxon>Marasmiineae</taxon>
        <taxon>Marasmiaceae</taxon>
        <taxon>Marasmius</taxon>
    </lineage>
</organism>